<keyword evidence="2" id="KW-1003">Cell membrane</keyword>
<dbReference type="Pfam" id="PF02653">
    <property type="entry name" value="BPD_transp_2"/>
    <property type="match status" value="1"/>
</dbReference>
<dbReference type="CDD" id="cd06579">
    <property type="entry name" value="TM_PBP1_transp_AraH_like"/>
    <property type="match status" value="1"/>
</dbReference>
<evidence type="ECO:0000256" key="6">
    <source>
        <dbReference type="SAM" id="MobiDB-lite"/>
    </source>
</evidence>
<feature type="compositionally biased region" description="Low complexity" evidence="6">
    <location>
        <begin position="8"/>
        <end position="26"/>
    </location>
</feature>
<dbReference type="AlphaFoldDB" id="A0A4Q4Z8A3"/>
<keyword evidence="5 7" id="KW-0472">Membrane</keyword>
<feature type="transmembrane region" description="Helical" evidence="7">
    <location>
        <begin position="253"/>
        <end position="271"/>
    </location>
</feature>
<evidence type="ECO:0000256" key="7">
    <source>
        <dbReference type="SAM" id="Phobius"/>
    </source>
</evidence>
<evidence type="ECO:0000256" key="1">
    <source>
        <dbReference type="ARBA" id="ARBA00004651"/>
    </source>
</evidence>
<dbReference type="InterPro" id="IPR001851">
    <property type="entry name" value="ABC_transp_permease"/>
</dbReference>
<evidence type="ECO:0000256" key="4">
    <source>
        <dbReference type="ARBA" id="ARBA00022989"/>
    </source>
</evidence>
<sequence>MTTSNSQTPGATAPEGAAPAPAAAAPEPAPVPTGHDVPRSVSVLVFLRDRGIFMLWGLLIVVFAFWCSPYFFTLDNALLIANAGALTAIFAAGVGIGIMTGVLDLSLPGTAAFASCVTGWMLTEGYATWLALLAGLACGVVVGVFNGLISLRGFNPIIVTIGSLSILTGLAAVVAGGYTFPGLVQLEFMGTHRYFRINGGETFPGIPAPVFIVAVVFVIGTIFLTRTREGLRLMAVGANGEAVRRAGIASNRYVVLGFVISGVLAALGGLVNTANVTEANPNASPGIIFTALTAVALAGVSLTGGRGSLPRVLVGALILATITNGLTIRGIQPYWATVCTGALLIGALLLERLIQASVEERLMAMNLSVHEKKV</sequence>
<feature type="region of interest" description="Disordered" evidence="6">
    <location>
        <begin position="1"/>
        <end position="33"/>
    </location>
</feature>
<evidence type="ECO:0000256" key="3">
    <source>
        <dbReference type="ARBA" id="ARBA00022692"/>
    </source>
</evidence>
<feature type="transmembrane region" description="Helical" evidence="7">
    <location>
        <begin position="334"/>
        <end position="354"/>
    </location>
</feature>
<feature type="transmembrane region" description="Helical" evidence="7">
    <location>
        <begin position="283"/>
        <end position="302"/>
    </location>
</feature>
<name>A0A4Q4Z8A3_9ACTN</name>
<proteinExistence type="predicted"/>
<accession>A0A4Q4Z8A3</accession>
<gene>
    <name evidence="8" type="ORF">EKO23_17215</name>
</gene>
<evidence type="ECO:0000313" key="9">
    <source>
        <dbReference type="Proteomes" id="UP000295198"/>
    </source>
</evidence>
<protein>
    <submittedName>
        <fullName evidence="8">ABC transporter permease</fullName>
    </submittedName>
</protein>
<dbReference type="Proteomes" id="UP000295198">
    <property type="component" value="Unassembled WGS sequence"/>
</dbReference>
<comment type="subcellular location">
    <subcellularLocation>
        <location evidence="1">Cell membrane</location>
        <topology evidence="1">Multi-pass membrane protein</topology>
    </subcellularLocation>
</comment>
<feature type="transmembrane region" description="Helical" evidence="7">
    <location>
        <begin position="309"/>
        <end position="328"/>
    </location>
</feature>
<feature type="transmembrane region" description="Helical" evidence="7">
    <location>
        <begin position="156"/>
        <end position="180"/>
    </location>
</feature>
<organism evidence="8 9">
    <name type="scientific">Nocardioides guangzhouensis</name>
    <dbReference type="NCBI Taxonomy" id="2497878"/>
    <lineage>
        <taxon>Bacteria</taxon>
        <taxon>Bacillati</taxon>
        <taxon>Actinomycetota</taxon>
        <taxon>Actinomycetes</taxon>
        <taxon>Propionibacteriales</taxon>
        <taxon>Nocardioidaceae</taxon>
        <taxon>Nocardioides</taxon>
    </lineage>
</organism>
<feature type="transmembrane region" description="Helical" evidence="7">
    <location>
        <begin position="78"/>
        <end position="98"/>
    </location>
</feature>
<feature type="transmembrane region" description="Helical" evidence="7">
    <location>
        <begin position="129"/>
        <end position="149"/>
    </location>
</feature>
<feature type="transmembrane region" description="Helical" evidence="7">
    <location>
        <begin position="206"/>
        <end position="224"/>
    </location>
</feature>
<dbReference type="RefSeq" id="WP_134719361.1">
    <property type="nucleotide sequence ID" value="NZ_SDKM01000027.1"/>
</dbReference>
<dbReference type="GO" id="GO:0005886">
    <property type="term" value="C:plasma membrane"/>
    <property type="evidence" value="ECO:0007669"/>
    <property type="project" value="UniProtKB-SubCell"/>
</dbReference>
<dbReference type="GO" id="GO:0022857">
    <property type="term" value="F:transmembrane transporter activity"/>
    <property type="evidence" value="ECO:0007669"/>
    <property type="project" value="InterPro"/>
</dbReference>
<reference evidence="8 9" key="1">
    <citation type="submission" date="2019-01" db="EMBL/GenBank/DDBJ databases">
        <title>Nocardioides guangzhouensis sp. nov., an actinobacterium isolated from soil.</title>
        <authorList>
            <person name="Fu Y."/>
            <person name="Cai Y."/>
            <person name="Lin Z."/>
            <person name="Chen P."/>
        </authorList>
    </citation>
    <scope>NUCLEOTIDE SEQUENCE [LARGE SCALE GENOMIC DNA]</scope>
    <source>
        <strain evidence="8 9">130</strain>
    </source>
</reference>
<evidence type="ECO:0000256" key="2">
    <source>
        <dbReference type="ARBA" id="ARBA00022475"/>
    </source>
</evidence>
<evidence type="ECO:0000313" key="8">
    <source>
        <dbReference type="EMBL" id="RYP84022.1"/>
    </source>
</evidence>
<dbReference type="PANTHER" id="PTHR32196:SF72">
    <property type="entry name" value="RIBOSE IMPORT PERMEASE PROTEIN RBSC"/>
    <property type="match status" value="1"/>
</dbReference>
<keyword evidence="9" id="KW-1185">Reference proteome</keyword>
<dbReference type="PANTHER" id="PTHR32196">
    <property type="entry name" value="ABC TRANSPORTER PERMEASE PROTEIN YPHD-RELATED-RELATED"/>
    <property type="match status" value="1"/>
</dbReference>
<keyword evidence="3 7" id="KW-0812">Transmembrane</keyword>
<feature type="transmembrane region" description="Helical" evidence="7">
    <location>
        <begin position="52"/>
        <end position="72"/>
    </location>
</feature>
<dbReference type="OrthoDB" id="3676653at2"/>
<keyword evidence="4 7" id="KW-1133">Transmembrane helix</keyword>
<dbReference type="EMBL" id="SDKM01000027">
    <property type="protein sequence ID" value="RYP84022.1"/>
    <property type="molecule type" value="Genomic_DNA"/>
</dbReference>
<comment type="caution">
    <text evidence="8">The sequence shown here is derived from an EMBL/GenBank/DDBJ whole genome shotgun (WGS) entry which is preliminary data.</text>
</comment>
<evidence type="ECO:0000256" key="5">
    <source>
        <dbReference type="ARBA" id="ARBA00023136"/>
    </source>
</evidence>